<dbReference type="KEGG" id="falb:HYN59_06130"/>
<evidence type="ECO:0000259" key="1">
    <source>
        <dbReference type="SMART" id="SM00860"/>
    </source>
</evidence>
<dbReference type="Pfam" id="PF09346">
    <property type="entry name" value="SMI1_KNR4"/>
    <property type="match status" value="1"/>
</dbReference>
<protein>
    <recommendedName>
        <fullName evidence="1">Knr4/Smi1-like domain-containing protein</fullName>
    </recommendedName>
</protein>
<dbReference type="InterPro" id="IPR018958">
    <property type="entry name" value="Knr4/Smi1-like_dom"/>
</dbReference>
<dbReference type="PANTHER" id="PTHR47432:SF1">
    <property type="entry name" value="CELL WALL ASSEMBLY REGULATOR SMI1"/>
    <property type="match status" value="1"/>
</dbReference>
<sequence length="433" mass="49730">MRDTIIEKLQSSSLNDFTEGIEMTREAYRTDKAVLAVDQEIMERVLSIMVYEKFYTHDELSDTMEKVMEVLPRHLSLMEDFINKYTLKGISIFIDQFINHNQVDISGFMMAMGFPYLVVSNEARGLAELIEENDKEGAKVMIAFADVLYKIFDSQIGARSFLINFKEWDKPTATAVNNIIMASGLDTQADIFKLLEDHQDNKALLEYAIDPYADTLEGLRQKYNAEGSDDHSITLLGGYIWYILKYIRTTKQWGAIADRVKLKWDLIELLAERENPGSINTFNEPVSLSEWQEFEKTVGTELPEILREFYLVHDGQDTGNVFNSGLLAEGSEGLFPLSKIKQEWNLWDSLNKEFGGEIPEEDAIDEVKPLYWNPLWIPLLGDGSGDIHFMDLDPSEGGKHGQIILRKNSGPEYDHVADSFEEWIDKYIEKRER</sequence>
<proteinExistence type="predicted"/>
<dbReference type="InterPro" id="IPR037883">
    <property type="entry name" value="Knr4/Smi1-like_sf"/>
</dbReference>
<dbReference type="PANTHER" id="PTHR47432">
    <property type="entry name" value="CELL WALL ASSEMBLY REGULATOR SMI1"/>
    <property type="match status" value="1"/>
</dbReference>
<dbReference type="Gene3D" id="3.40.1580.10">
    <property type="entry name" value="SMI1/KNR4-like"/>
    <property type="match status" value="1"/>
</dbReference>
<dbReference type="SMART" id="SM00860">
    <property type="entry name" value="SMI1_KNR4"/>
    <property type="match status" value="1"/>
</dbReference>
<name>A0A2S1QWG2_9FLAO</name>
<evidence type="ECO:0000313" key="2">
    <source>
        <dbReference type="EMBL" id="AWH84724.1"/>
    </source>
</evidence>
<dbReference type="InterPro" id="IPR051873">
    <property type="entry name" value="KNR4/SMI1_regulator"/>
</dbReference>
<dbReference type="SUPFAM" id="SSF160631">
    <property type="entry name" value="SMI1/KNR4-like"/>
    <property type="match status" value="1"/>
</dbReference>
<evidence type="ECO:0000313" key="3">
    <source>
        <dbReference type="Proteomes" id="UP000244929"/>
    </source>
</evidence>
<dbReference type="AlphaFoldDB" id="A0A2S1QWG2"/>
<organism evidence="2 3">
    <name type="scientific">Flavobacterium album</name>
    <dbReference type="NCBI Taxonomy" id="2175091"/>
    <lineage>
        <taxon>Bacteria</taxon>
        <taxon>Pseudomonadati</taxon>
        <taxon>Bacteroidota</taxon>
        <taxon>Flavobacteriia</taxon>
        <taxon>Flavobacteriales</taxon>
        <taxon>Flavobacteriaceae</taxon>
        <taxon>Flavobacterium</taxon>
    </lineage>
</organism>
<feature type="domain" description="Knr4/Smi1-like" evidence="1">
    <location>
        <begin position="285"/>
        <end position="426"/>
    </location>
</feature>
<dbReference type="RefSeq" id="WP_108777430.1">
    <property type="nucleotide sequence ID" value="NZ_CP029186.1"/>
</dbReference>
<reference evidence="2 3" key="1">
    <citation type="submission" date="2018-04" db="EMBL/GenBank/DDBJ databases">
        <title>Genome sequencing of Flavobacterium sp. HYN0059.</title>
        <authorList>
            <person name="Yi H."/>
            <person name="Baek C."/>
        </authorList>
    </citation>
    <scope>NUCLEOTIDE SEQUENCE [LARGE SCALE GENOMIC DNA]</scope>
    <source>
        <strain evidence="2 3">HYN0059</strain>
    </source>
</reference>
<gene>
    <name evidence="2" type="ORF">HYN59_06130</name>
</gene>
<dbReference type="GO" id="GO:0043332">
    <property type="term" value="C:mating projection tip"/>
    <property type="evidence" value="ECO:0007669"/>
    <property type="project" value="TreeGrafter"/>
</dbReference>
<accession>A0A2S1QWG2</accession>
<dbReference type="Proteomes" id="UP000244929">
    <property type="component" value="Chromosome"/>
</dbReference>
<dbReference type="EMBL" id="CP029186">
    <property type="protein sequence ID" value="AWH84724.1"/>
    <property type="molecule type" value="Genomic_DNA"/>
</dbReference>
<keyword evidence="3" id="KW-1185">Reference proteome</keyword>
<dbReference type="OrthoDB" id="355909at2"/>